<dbReference type="eggNOG" id="KOG0017">
    <property type="taxonomic scope" value="Eukaryota"/>
</dbReference>
<evidence type="ECO:0008006" key="6">
    <source>
        <dbReference type="Google" id="ProtNLM"/>
    </source>
</evidence>
<dbReference type="Proteomes" id="UP000018468">
    <property type="component" value="Linkage group LG9"/>
</dbReference>
<dbReference type="PROSITE" id="PS50013">
    <property type="entry name" value="CHROMO_2"/>
    <property type="match status" value="1"/>
</dbReference>
<dbReference type="Pfam" id="PF00385">
    <property type="entry name" value="Chromo"/>
    <property type="match status" value="1"/>
</dbReference>
<organism evidence="4 5">
    <name type="scientific">Lepisosteus oculatus</name>
    <name type="common">Spotted gar</name>
    <dbReference type="NCBI Taxonomy" id="7918"/>
    <lineage>
        <taxon>Eukaryota</taxon>
        <taxon>Metazoa</taxon>
        <taxon>Chordata</taxon>
        <taxon>Craniata</taxon>
        <taxon>Vertebrata</taxon>
        <taxon>Euteleostomi</taxon>
        <taxon>Actinopterygii</taxon>
        <taxon>Neopterygii</taxon>
        <taxon>Holostei</taxon>
        <taxon>Semionotiformes</taxon>
        <taxon>Lepisosteidae</taxon>
        <taxon>Lepisosteus</taxon>
    </lineage>
</organism>
<evidence type="ECO:0000259" key="2">
    <source>
        <dbReference type="PROSITE" id="PS50013"/>
    </source>
</evidence>
<dbReference type="InterPro" id="IPR056924">
    <property type="entry name" value="SH3_Tf2-1"/>
</dbReference>
<name>W5NNL9_LEPOC</name>
<evidence type="ECO:0000313" key="4">
    <source>
        <dbReference type="Ensembl" id="ENSLOCP00000022228.1"/>
    </source>
</evidence>
<dbReference type="SMART" id="SM00298">
    <property type="entry name" value="CHROMO"/>
    <property type="match status" value="1"/>
</dbReference>
<dbReference type="GO" id="GO:0003676">
    <property type="term" value="F:nucleic acid binding"/>
    <property type="evidence" value="ECO:0007669"/>
    <property type="project" value="InterPro"/>
</dbReference>
<dbReference type="AlphaFoldDB" id="W5NNL9"/>
<accession>W5NNL9</accession>
<dbReference type="InterPro" id="IPR000953">
    <property type="entry name" value="Chromo/chromo_shadow_dom"/>
</dbReference>
<dbReference type="InterPro" id="IPR016197">
    <property type="entry name" value="Chromo-like_dom_sf"/>
</dbReference>
<dbReference type="InterPro" id="IPR036397">
    <property type="entry name" value="RNaseH_sf"/>
</dbReference>
<feature type="domain" description="Integrase catalytic" evidence="3">
    <location>
        <begin position="34"/>
        <end position="193"/>
    </location>
</feature>
<dbReference type="PANTHER" id="PTHR37984">
    <property type="entry name" value="PROTEIN CBG26694"/>
    <property type="match status" value="1"/>
</dbReference>
<dbReference type="Bgee" id="ENSLOCG00000018127">
    <property type="expression patterns" value="Expressed in testis"/>
</dbReference>
<evidence type="ECO:0000256" key="1">
    <source>
        <dbReference type="ARBA" id="ARBA00004123"/>
    </source>
</evidence>
<dbReference type="STRING" id="7918.ENSLOCP00000022228"/>
<dbReference type="InParanoid" id="W5NNL9"/>
<reference evidence="4" key="2">
    <citation type="submission" date="2025-08" db="UniProtKB">
        <authorList>
            <consortium name="Ensembl"/>
        </authorList>
    </citation>
    <scope>IDENTIFICATION</scope>
</reference>
<reference evidence="4" key="3">
    <citation type="submission" date="2025-09" db="UniProtKB">
        <authorList>
            <consortium name="Ensembl"/>
        </authorList>
    </citation>
    <scope>IDENTIFICATION</scope>
</reference>
<sequence length="422" mass="48032">MRTDVTGYVQACPICAMSKCSRLKKPSLLQPLPTPRRPWSHISVDFLTDLPESQGKTTIMVVVDRFSKSAHFIPLPALPSAQDMADLFILHVFRLHSIPEDIVSDRGPQFISRFWRTFCKSLGTSTSLMSGYRPESNGLTERTNQDLLTYLRSYVSASQDDWVSLLPWAEYAHNSLSSSTTGMSPFYCSLGYQPSLLPDSIPDSDIPCLQTRLTFLRRIWRQARFALLKTSLRQKTTADRHRRPVPRLRRGQFVWLSARNLPLRQPSHKLGPRYIGPFCILSQLTPVTYRLALPPTLRVHSFHVSLLKPYHRFPLSRPRPPPPPPRLIDGLPSYTVNKILDARWLRGRLQFLVDWEGYGPEERSWVCEKDILDRSLIDDFIRTRSLGSSGADPKGGVLSCPTLSLANDFTFPEPLLPNLIPD</sequence>
<dbReference type="Gene3D" id="2.40.50.40">
    <property type="match status" value="1"/>
</dbReference>
<dbReference type="Gene3D" id="3.30.420.10">
    <property type="entry name" value="Ribonuclease H-like superfamily/Ribonuclease H"/>
    <property type="match status" value="1"/>
</dbReference>
<keyword evidence="5" id="KW-1185">Reference proteome</keyword>
<dbReference type="FunFam" id="3.30.420.10:FF:000032">
    <property type="entry name" value="Retrovirus-related Pol polyprotein from transposon 297-like Protein"/>
    <property type="match status" value="1"/>
</dbReference>
<dbReference type="EMBL" id="AHAT01010243">
    <property type="status" value="NOT_ANNOTATED_CDS"/>
    <property type="molecule type" value="Genomic_DNA"/>
</dbReference>
<dbReference type="Pfam" id="PF00665">
    <property type="entry name" value="rve"/>
    <property type="match status" value="1"/>
</dbReference>
<dbReference type="InterPro" id="IPR050951">
    <property type="entry name" value="Retrovirus_Pol_polyprotein"/>
</dbReference>
<comment type="subcellular location">
    <subcellularLocation>
        <location evidence="1">Nucleus</location>
    </subcellularLocation>
</comment>
<dbReference type="SUPFAM" id="SSF54160">
    <property type="entry name" value="Chromo domain-like"/>
    <property type="match status" value="1"/>
</dbReference>
<dbReference type="Pfam" id="PF24626">
    <property type="entry name" value="SH3_Tf2-1"/>
    <property type="match status" value="1"/>
</dbReference>
<protein>
    <recommendedName>
        <fullName evidence="6">Integrase catalytic domain-containing protein</fullName>
    </recommendedName>
</protein>
<dbReference type="InterPro" id="IPR012337">
    <property type="entry name" value="RNaseH-like_sf"/>
</dbReference>
<dbReference type="PROSITE" id="PS50994">
    <property type="entry name" value="INTEGRASE"/>
    <property type="match status" value="1"/>
</dbReference>
<evidence type="ECO:0000259" key="3">
    <source>
        <dbReference type="PROSITE" id="PS50994"/>
    </source>
</evidence>
<proteinExistence type="predicted"/>
<dbReference type="GeneTree" id="ENSGT00940000163772"/>
<dbReference type="GO" id="GO:0005634">
    <property type="term" value="C:nucleus"/>
    <property type="evidence" value="ECO:0007669"/>
    <property type="project" value="UniProtKB-SubCell"/>
</dbReference>
<reference evidence="5" key="1">
    <citation type="submission" date="2011-12" db="EMBL/GenBank/DDBJ databases">
        <title>The Draft Genome of Lepisosteus oculatus.</title>
        <authorList>
            <consortium name="The Broad Institute Genome Assembly &amp; Analysis Group"/>
            <consortium name="Computational R&amp;D Group"/>
            <consortium name="and Sequencing Platform"/>
            <person name="Di Palma F."/>
            <person name="Alfoldi J."/>
            <person name="Johnson J."/>
            <person name="Berlin A."/>
            <person name="Gnerre S."/>
            <person name="Jaffe D."/>
            <person name="MacCallum I."/>
            <person name="Young S."/>
            <person name="Walker B.J."/>
            <person name="Lander E.S."/>
            <person name="Lindblad-Toh K."/>
        </authorList>
    </citation>
    <scope>NUCLEOTIDE SEQUENCE [LARGE SCALE GENOMIC DNA]</scope>
</reference>
<dbReference type="GO" id="GO:0015074">
    <property type="term" value="P:DNA integration"/>
    <property type="evidence" value="ECO:0007669"/>
    <property type="project" value="InterPro"/>
</dbReference>
<dbReference type="OMA" id="CHPGTHR"/>
<dbReference type="InterPro" id="IPR001584">
    <property type="entry name" value="Integrase_cat-core"/>
</dbReference>
<dbReference type="SUPFAM" id="SSF53098">
    <property type="entry name" value="Ribonuclease H-like"/>
    <property type="match status" value="1"/>
</dbReference>
<dbReference type="HOGENOM" id="CLU_000384_6_1_1"/>
<dbReference type="Ensembl" id="ENSLOCT00000022269.1">
    <property type="protein sequence ID" value="ENSLOCP00000022228.1"/>
    <property type="gene ID" value="ENSLOCG00000018127.1"/>
</dbReference>
<evidence type="ECO:0000313" key="5">
    <source>
        <dbReference type="Proteomes" id="UP000018468"/>
    </source>
</evidence>
<dbReference type="InterPro" id="IPR023780">
    <property type="entry name" value="Chromo_domain"/>
</dbReference>
<feature type="domain" description="Chromo" evidence="2">
    <location>
        <begin position="334"/>
        <end position="392"/>
    </location>
</feature>
<dbReference type="PANTHER" id="PTHR37984:SF15">
    <property type="entry name" value="INTEGRASE CATALYTIC DOMAIN-CONTAINING PROTEIN"/>
    <property type="match status" value="1"/>
</dbReference>